<dbReference type="GO" id="GO:0046872">
    <property type="term" value="F:metal ion binding"/>
    <property type="evidence" value="ECO:0007669"/>
    <property type="project" value="UniProtKB-KW"/>
</dbReference>
<keyword evidence="2" id="KW-0479">Metal-binding</keyword>
<dbReference type="GO" id="GO:0016791">
    <property type="term" value="F:phosphatase activity"/>
    <property type="evidence" value="ECO:0007669"/>
    <property type="project" value="TreeGrafter"/>
</dbReference>
<dbReference type="PANTHER" id="PTHR46470">
    <property type="entry name" value="N-ACYLNEURAMINATE-9-PHOSPHATASE"/>
    <property type="match status" value="1"/>
</dbReference>
<evidence type="ECO:0000313" key="5">
    <source>
        <dbReference type="EMBL" id="SUB87281.1"/>
    </source>
</evidence>
<dbReference type="InterPro" id="IPR006439">
    <property type="entry name" value="HAD-SF_hydro_IA"/>
</dbReference>
<dbReference type="NCBIfam" id="TIGR01509">
    <property type="entry name" value="HAD-SF-IA-v3"/>
    <property type="match status" value="1"/>
</dbReference>
<dbReference type="Proteomes" id="UP000255469">
    <property type="component" value="Unassembled WGS sequence"/>
</dbReference>
<dbReference type="InterPro" id="IPR023214">
    <property type="entry name" value="HAD_sf"/>
</dbReference>
<reference evidence="5 6" key="1">
    <citation type="submission" date="2018-06" db="EMBL/GenBank/DDBJ databases">
        <authorList>
            <consortium name="Pathogen Informatics"/>
            <person name="Doyle S."/>
        </authorList>
    </citation>
    <scope>NUCLEOTIDE SEQUENCE [LARGE SCALE GENOMIC DNA]</scope>
    <source>
        <strain evidence="5 6">NCTC13067</strain>
    </source>
</reference>
<dbReference type="GO" id="GO:0044281">
    <property type="term" value="P:small molecule metabolic process"/>
    <property type="evidence" value="ECO:0007669"/>
    <property type="project" value="UniProtKB-ARBA"/>
</dbReference>
<keyword evidence="3 5" id="KW-0378">Hydrolase</keyword>
<dbReference type="SUPFAM" id="SSF56784">
    <property type="entry name" value="HAD-like"/>
    <property type="match status" value="1"/>
</dbReference>
<dbReference type="RefSeq" id="WP_025067438.1">
    <property type="nucleotide sequence ID" value="NZ_CAUVPN010000025.1"/>
</dbReference>
<protein>
    <submittedName>
        <fullName evidence="5">Pyrophosphatase ppaX</fullName>
        <ecNumber evidence="5">3.6.1.1</ecNumber>
    </submittedName>
</protein>
<evidence type="ECO:0000256" key="1">
    <source>
        <dbReference type="ARBA" id="ARBA00001946"/>
    </source>
</evidence>
<gene>
    <name evidence="5" type="primary">ppaX_1</name>
    <name evidence="5" type="ORF">NCTC13067_00946</name>
</gene>
<keyword evidence="4" id="KW-0460">Magnesium</keyword>
<dbReference type="PANTHER" id="PTHR46470:SF2">
    <property type="entry name" value="GLYCERALDEHYDE 3-PHOSPHATE PHOSPHATASE"/>
    <property type="match status" value="1"/>
</dbReference>
<dbReference type="InterPro" id="IPR023198">
    <property type="entry name" value="PGP-like_dom2"/>
</dbReference>
<dbReference type="GO" id="GO:0004427">
    <property type="term" value="F:inorganic diphosphate phosphatase activity"/>
    <property type="evidence" value="ECO:0007669"/>
    <property type="project" value="UniProtKB-EC"/>
</dbReference>
<dbReference type="EC" id="3.6.1.1" evidence="5"/>
<comment type="cofactor">
    <cofactor evidence="1">
        <name>Mg(2+)</name>
        <dbReference type="ChEBI" id="CHEBI:18420"/>
    </cofactor>
</comment>
<accession>A0A379E4N3</accession>
<dbReference type="AlphaFoldDB" id="A0A379E4N3"/>
<dbReference type="InterPro" id="IPR036412">
    <property type="entry name" value="HAD-like_sf"/>
</dbReference>
<proteinExistence type="predicted"/>
<dbReference type="Gene3D" id="1.10.150.240">
    <property type="entry name" value="Putative phosphatase, domain 2"/>
    <property type="match status" value="1"/>
</dbReference>
<dbReference type="Pfam" id="PF00702">
    <property type="entry name" value="Hydrolase"/>
    <property type="match status" value="1"/>
</dbReference>
<dbReference type="EMBL" id="UGTM01000001">
    <property type="protein sequence ID" value="SUB87281.1"/>
    <property type="molecule type" value="Genomic_DNA"/>
</dbReference>
<evidence type="ECO:0000256" key="4">
    <source>
        <dbReference type="ARBA" id="ARBA00022842"/>
    </source>
</evidence>
<evidence type="ECO:0000313" key="6">
    <source>
        <dbReference type="Proteomes" id="UP000255469"/>
    </source>
</evidence>
<name>A0A379E4N3_9BACT</name>
<dbReference type="NCBIfam" id="TIGR01549">
    <property type="entry name" value="HAD-SF-IA-v1"/>
    <property type="match status" value="1"/>
</dbReference>
<evidence type="ECO:0000256" key="3">
    <source>
        <dbReference type="ARBA" id="ARBA00022801"/>
    </source>
</evidence>
<dbReference type="Gene3D" id="3.40.50.1000">
    <property type="entry name" value="HAD superfamily/HAD-like"/>
    <property type="match status" value="1"/>
</dbReference>
<sequence>MIKETDDVLFSSRSHLFSSGNIEEKEPVSFLFDFGGTLDTAGCHWGKMLWHAYERKCVPITESQFREAYVYAERTLDRQNIIQPDFTFRQMLAEKLRIETGFLIDKGWLHDDRRMEVKLRDALVKDLYNSVKANITAARKVLERLKKKHRIGLVTNFYGNMSIVLDEFGLSSLFETVTESAVVGVRKPDPQIFRLAVAALREWPENVVVVGDSYAKDILPAHGTGCKTVWLKGEGWTVDDPDICVVDRIIKGLDEL</sequence>
<dbReference type="InterPro" id="IPR051400">
    <property type="entry name" value="HAD-like_hydrolase"/>
</dbReference>
<organism evidence="5 6">
    <name type="scientific">Prevotella denticola</name>
    <dbReference type="NCBI Taxonomy" id="28129"/>
    <lineage>
        <taxon>Bacteria</taxon>
        <taxon>Pseudomonadati</taxon>
        <taxon>Bacteroidota</taxon>
        <taxon>Bacteroidia</taxon>
        <taxon>Bacteroidales</taxon>
        <taxon>Prevotellaceae</taxon>
        <taxon>Prevotella</taxon>
    </lineage>
</organism>
<evidence type="ECO:0000256" key="2">
    <source>
        <dbReference type="ARBA" id="ARBA00022723"/>
    </source>
</evidence>